<feature type="domain" description="Tetracyclin repressor-like C-terminal" evidence="5">
    <location>
        <begin position="103"/>
        <end position="187"/>
    </location>
</feature>
<evidence type="ECO:0000259" key="4">
    <source>
        <dbReference type="Pfam" id="PF00440"/>
    </source>
</evidence>
<evidence type="ECO:0000313" key="7">
    <source>
        <dbReference type="Proteomes" id="UP000515563"/>
    </source>
</evidence>
<dbReference type="AlphaFoldDB" id="A0A7G6WV11"/>
<keyword evidence="7" id="KW-1185">Reference proteome</keyword>
<dbReference type="Proteomes" id="UP000515563">
    <property type="component" value="Chromosome"/>
</dbReference>
<evidence type="ECO:0000259" key="5">
    <source>
        <dbReference type="Pfam" id="PF16925"/>
    </source>
</evidence>
<evidence type="ECO:0000256" key="1">
    <source>
        <dbReference type="ARBA" id="ARBA00023015"/>
    </source>
</evidence>
<dbReference type="PANTHER" id="PTHR47506:SF1">
    <property type="entry name" value="HTH-TYPE TRANSCRIPTIONAL REGULATOR YJDC"/>
    <property type="match status" value="1"/>
</dbReference>
<sequence length="206" mass="22422">MERALTAKGAATRQRIVEGAALLIREQGVPNVGLEDIRMATATSKSQLFHYFPAGKADLMLSVAAHEAELVIAEQMPHLGDLTSWRKWQAWRRRVVQIYDAQRQRCTLSALTAQLGTGDPATREIVTTLLDRWQGYLVAGVQALKDSGEADPGIDPLVAATSILTAITGGAGMLQATDRISYLDIALTDTIEGLRRPTARTRRKSA</sequence>
<reference evidence="6 7" key="2">
    <citation type="journal article" date="2020" name="Microbiol. Resour. Announc.">
        <title>Antarctic desert soil bacteria exhibit high novel natural product potential, evaluated through long-read genome sequencing and comparative genomics.</title>
        <authorList>
            <person name="Benaud N."/>
            <person name="Edwards R.J."/>
            <person name="Amos T.G."/>
            <person name="D'Agostino P.M."/>
            <person name="Gutierrez-Chavez C."/>
            <person name="Montgomery K."/>
            <person name="Nicetic I."/>
            <person name="Ferrari B.C."/>
        </authorList>
    </citation>
    <scope>NUCLEOTIDE SEQUENCE [LARGE SCALE GENOMIC DNA]</scope>
    <source>
        <strain evidence="6 7">SPB151</strain>
    </source>
</reference>
<organism evidence="6 7">
    <name type="scientific">Kribbella qitaiheensis</name>
    <dbReference type="NCBI Taxonomy" id="1544730"/>
    <lineage>
        <taxon>Bacteria</taxon>
        <taxon>Bacillati</taxon>
        <taxon>Actinomycetota</taxon>
        <taxon>Actinomycetes</taxon>
        <taxon>Propionibacteriales</taxon>
        <taxon>Kribbellaceae</taxon>
        <taxon>Kribbella</taxon>
    </lineage>
</organism>
<dbReference type="InterPro" id="IPR036271">
    <property type="entry name" value="Tet_transcr_reg_TetR-rel_C_sf"/>
</dbReference>
<dbReference type="Gene3D" id="1.10.357.10">
    <property type="entry name" value="Tetracycline Repressor, domain 2"/>
    <property type="match status" value="1"/>
</dbReference>
<dbReference type="InterPro" id="IPR009057">
    <property type="entry name" value="Homeodomain-like_sf"/>
</dbReference>
<dbReference type="SUPFAM" id="SSF48498">
    <property type="entry name" value="Tetracyclin repressor-like, C-terminal domain"/>
    <property type="match status" value="1"/>
</dbReference>
<dbReference type="PANTHER" id="PTHR47506">
    <property type="entry name" value="TRANSCRIPTIONAL REGULATORY PROTEIN"/>
    <property type="match status" value="1"/>
</dbReference>
<dbReference type="Pfam" id="PF16925">
    <property type="entry name" value="TetR_C_13"/>
    <property type="match status" value="1"/>
</dbReference>
<dbReference type="GO" id="GO:0003677">
    <property type="term" value="F:DNA binding"/>
    <property type="evidence" value="ECO:0007669"/>
    <property type="project" value="UniProtKB-KW"/>
</dbReference>
<reference evidence="7" key="1">
    <citation type="submission" date="2019-09" db="EMBL/GenBank/DDBJ databases">
        <title>Antimicrobial potential of Antarctic Bacteria.</title>
        <authorList>
            <person name="Benaud N."/>
            <person name="Edwards R.J."/>
            <person name="Ferrari B.C."/>
        </authorList>
    </citation>
    <scope>NUCLEOTIDE SEQUENCE [LARGE SCALE GENOMIC DNA]</scope>
    <source>
        <strain evidence="7">SPB151</strain>
    </source>
</reference>
<dbReference type="Pfam" id="PF00440">
    <property type="entry name" value="TetR_N"/>
    <property type="match status" value="1"/>
</dbReference>
<evidence type="ECO:0000256" key="3">
    <source>
        <dbReference type="ARBA" id="ARBA00023163"/>
    </source>
</evidence>
<keyword evidence="2" id="KW-0238">DNA-binding</keyword>
<proteinExistence type="predicted"/>
<dbReference type="KEGG" id="kqi:F1D05_07800"/>
<gene>
    <name evidence="6" type="ORF">F1D05_07800</name>
</gene>
<dbReference type="InterPro" id="IPR011075">
    <property type="entry name" value="TetR_C"/>
</dbReference>
<feature type="domain" description="HTH tetR-type" evidence="4">
    <location>
        <begin position="16"/>
        <end position="62"/>
    </location>
</feature>
<protein>
    <submittedName>
        <fullName evidence="6">TetR/AcrR family transcriptional regulator</fullName>
    </submittedName>
</protein>
<dbReference type="InterPro" id="IPR001647">
    <property type="entry name" value="HTH_TetR"/>
</dbReference>
<dbReference type="EMBL" id="CP043661">
    <property type="protein sequence ID" value="QNE17826.1"/>
    <property type="molecule type" value="Genomic_DNA"/>
</dbReference>
<evidence type="ECO:0000256" key="2">
    <source>
        <dbReference type="ARBA" id="ARBA00023125"/>
    </source>
</evidence>
<dbReference type="RefSeq" id="WP_185446656.1">
    <property type="nucleotide sequence ID" value="NZ_CP043661.1"/>
</dbReference>
<keyword evidence="3" id="KW-0804">Transcription</keyword>
<name>A0A7G6WV11_9ACTN</name>
<keyword evidence="1" id="KW-0805">Transcription regulation</keyword>
<evidence type="ECO:0000313" key="6">
    <source>
        <dbReference type="EMBL" id="QNE17826.1"/>
    </source>
</evidence>
<dbReference type="SUPFAM" id="SSF46689">
    <property type="entry name" value="Homeodomain-like"/>
    <property type="match status" value="1"/>
</dbReference>
<accession>A0A7G6WV11</accession>